<sequence length="215" mass="23897">MRRIKRLKNIIMSLLTVVKSNPKLKKFVHWMIVQQRRAAPRLWVKWFINPFIHKRAKGSIVMSKSRLDLFPFNDFELGANSVIEDFTVINNGVGAIKIGDNTRIGLSNIFIAPITVGNNVMFAQHIVLSGLNHGFEDITLSPSQQDVVTKQITICDEVWIGANSVITAGVTIGKHAVIGAGSVVTKDIPEYCVAAGNPAKVIKKYNFKTATWDRV</sequence>
<evidence type="ECO:0000256" key="2">
    <source>
        <dbReference type="ARBA" id="ARBA00022679"/>
    </source>
</evidence>
<dbReference type="InterPro" id="IPR011004">
    <property type="entry name" value="Trimer_LpxA-like_sf"/>
</dbReference>
<organism evidence="5 6">
    <name type="scientific">Mucilaginibacter lutimaris</name>
    <dbReference type="NCBI Taxonomy" id="931629"/>
    <lineage>
        <taxon>Bacteria</taxon>
        <taxon>Pseudomonadati</taxon>
        <taxon>Bacteroidota</taxon>
        <taxon>Sphingobacteriia</taxon>
        <taxon>Sphingobacteriales</taxon>
        <taxon>Sphingobacteriaceae</taxon>
        <taxon>Mucilaginibacter</taxon>
    </lineage>
</organism>
<accession>A0ABW2ZEV2</accession>
<proteinExistence type="inferred from homology"/>
<evidence type="ECO:0000313" key="6">
    <source>
        <dbReference type="Proteomes" id="UP001597073"/>
    </source>
</evidence>
<keyword evidence="6" id="KW-1185">Reference proteome</keyword>
<dbReference type="CDD" id="cd04647">
    <property type="entry name" value="LbH_MAT_like"/>
    <property type="match status" value="1"/>
</dbReference>
<keyword evidence="3" id="KW-0677">Repeat</keyword>
<dbReference type="Proteomes" id="UP001597073">
    <property type="component" value="Unassembled WGS sequence"/>
</dbReference>
<gene>
    <name evidence="5" type="ORF">ACFQZI_07715</name>
</gene>
<name>A0ABW2ZEV2_9SPHI</name>
<keyword evidence="2" id="KW-0808">Transferase</keyword>
<dbReference type="InterPro" id="IPR051159">
    <property type="entry name" value="Hexapeptide_acetyltransf"/>
</dbReference>
<evidence type="ECO:0000256" key="4">
    <source>
        <dbReference type="ARBA" id="ARBA00023315"/>
    </source>
</evidence>
<dbReference type="PANTHER" id="PTHR23416">
    <property type="entry name" value="SIALIC ACID SYNTHASE-RELATED"/>
    <property type="match status" value="1"/>
</dbReference>
<evidence type="ECO:0000256" key="1">
    <source>
        <dbReference type="ARBA" id="ARBA00007274"/>
    </source>
</evidence>
<dbReference type="Gene3D" id="2.160.10.10">
    <property type="entry name" value="Hexapeptide repeat proteins"/>
    <property type="match status" value="1"/>
</dbReference>
<keyword evidence="4 5" id="KW-0012">Acyltransferase</keyword>
<evidence type="ECO:0000313" key="5">
    <source>
        <dbReference type="EMBL" id="MFD0764738.1"/>
    </source>
</evidence>
<evidence type="ECO:0000256" key="3">
    <source>
        <dbReference type="ARBA" id="ARBA00022737"/>
    </source>
</evidence>
<dbReference type="PANTHER" id="PTHR23416:SF23">
    <property type="entry name" value="ACETYLTRANSFERASE C18B11.09C-RELATED"/>
    <property type="match status" value="1"/>
</dbReference>
<dbReference type="Pfam" id="PF00132">
    <property type="entry name" value="Hexapep"/>
    <property type="match status" value="1"/>
</dbReference>
<protein>
    <submittedName>
        <fullName evidence="5">Acyltransferase</fullName>
    </submittedName>
</protein>
<reference evidence="6" key="1">
    <citation type="journal article" date="2019" name="Int. J. Syst. Evol. Microbiol.">
        <title>The Global Catalogue of Microorganisms (GCM) 10K type strain sequencing project: providing services to taxonomists for standard genome sequencing and annotation.</title>
        <authorList>
            <consortium name="The Broad Institute Genomics Platform"/>
            <consortium name="The Broad Institute Genome Sequencing Center for Infectious Disease"/>
            <person name="Wu L."/>
            <person name="Ma J."/>
        </authorList>
    </citation>
    <scope>NUCLEOTIDE SEQUENCE [LARGE SCALE GENOMIC DNA]</scope>
    <source>
        <strain evidence="6">CCUG 60742</strain>
    </source>
</reference>
<dbReference type="GO" id="GO:0016746">
    <property type="term" value="F:acyltransferase activity"/>
    <property type="evidence" value="ECO:0007669"/>
    <property type="project" value="UniProtKB-KW"/>
</dbReference>
<dbReference type="PROSITE" id="PS00101">
    <property type="entry name" value="HEXAPEP_TRANSFERASES"/>
    <property type="match status" value="1"/>
</dbReference>
<comment type="similarity">
    <text evidence="1">Belongs to the transferase hexapeptide repeat family.</text>
</comment>
<dbReference type="InterPro" id="IPR001451">
    <property type="entry name" value="Hexapep"/>
</dbReference>
<dbReference type="EMBL" id="JBHTIA010000003">
    <property type="protein sequence ID" value="MFD0764738.1"/>
    <property type="molecule type" value="Genomic_DNA"/>
</dbReference>
<comment type="caution">
    <text evidence="5">The sequence shown here is derived from an EMBL/GenBank/DDBJ whole genome shotgun (WGS) entry which is preliminary data.</text>
</comment>
<dbReference type="Pfam" id="PF14602">
    <property type="entry name" value="Hexapep_2"/>
    <property type="match status" value="1"/>
</dbReference>
<dbReference type="SUPFAM" id="SSF51161">
    <property type="entry name" value="Trimeric LpxA-like enzymes"/>
    <property type="match status" value="1"/>
</dbReference>
<dbReference type="InterPro" id="IPR018357">
    <property type="entry name" value="Hexapep_transf_CS"/>
</dbReference>